<dbReference type="Gene3D" id="2.60.120.470">
    <property type="entry name" value="PITH domain"/>
    <property type="match status" value="1"/>
</dbReference>
<dbReference type="PANTHER" id="PTHR12175:SF1">
    <property type="entry name" value="PITH DOMAIN-CONTAINING PROTEIN 1"/>
    <property type="match status" value="1"/>
</dbReference>
<organism evidence="3">
    <name type="scientific">Oppiella nova</name>
    <dbReference type="NCBI Taxonomy" id="334625"/>
    <lineage>
        <taxon>Eukaryota</taxon>
        <taxon>Metazoa</taxon>
        <taxon>Ecdysozoa</taxon>
        <taxon>Arthropoda</taxon>
        <taxon>Chelicerata</taxon>
        <taxon>Arachnida</taxon>
        <taxon>Acari</taxon>
        <taxon>Acariformes</taxon>
        <taxon>Sarcoptiformes</taxon>
        <taxon>Oribatida</taxon>
        <taxon>Brachypylina</taxon>
        <taxon>Oppioidea</taxon>
        <taxon>Oppiidae</taxon>
        <taxon>Oppiella</taxon>
    </lineage>
</organism>
<dbReference type="AlphaFoldDB" id="A0A7R9QB12"/>
<sequence>MSGNHCCDHECEGHQSINNTEDLGVLYSLYTRIDSDRIECLNEAVEGSGRLVFKPWDQRLNFEQFVESDCDEELLFKIPFTGNVKLKGLIVIGGEDESHPSRIRLYKNRPNMNFDDVNVEADQEFETMRDMNGTLEYIIKIVKFSSVHHLTIHIPKNFGNETTKVYYIGLRGEFTATQREAVLIANYELAPNPAECKTDIKDTVPQQIH</sequence>
<dbReference type="SUPFAM" id="SSF49785">
    <property type="entry name" value="Galactose-binding domain-like"/>
    <property type="match status" value="1"/>
</dbReference>
<evidence type="ECO:0000259" key="2">
    <source>
        <dbReference type="PROSITE" id="PS51532"/>
    </source>
</evidence>
<feature type="domain" description="PITH" evidence="2">
    <location>
        <begin position="18"/>
        <end position="190"/>
    </location>
</feature>
<dbReference type="InterPro" id="IPR010400">
    <property type="entry name" value="PITH_dom"/>
</dbReference>
<dbReference type="GO" id="GO:0005634">
    <property type="term" value="C:nucleus"/>
    <property type="evidence" value="ECO:0007669"/>
    <property type="project" value="TreeGrafter"/>
</dbReference>
<dbReference type="InterPro" id="IPR045099">
    <property type="entry name" value="PITH1-like"/>
</dbReference>
<dbReference type="OrthoDB" id="2635at2759"/>
<proteinExistence type="inferred from homology"/>
<name>A0A7R9QB12_9ACAR</name>
<dbReference type="InterPro" id="IPR008979">
    <property type="entry name" value="Galactose-bd-like_sf"/>
</dbReference>
<dbReference type="EMBL" id="OC915182">
    <property type="protein sequence ID" value="CAD7639109.1"/>
    <property type="molecule type" value="Genomic_DNA"/>
</dbReference>
<keyword evidence="4" id="KW-1185">Reference proteome</keyword>
<dbReference type="Pfam" id="PF06201">
    <property type="entry name" value="PITH"/>
    <property type="match status" value="1"/>
</dbReference>
<evidence type="ECO:0000256" key="1">
    <source>
        <dbReference type="ARBA" id="ARBA00025788"/>
    </source>
</evidence>
<comment type="similarity">
    <text evidence="1">Belongs to the PITHD1 family.</text>
</comment>
<dbReference type="InterPro" id="IPR037047">
    <property type="entry name" value="PITH_dom_sf"/>
</dbReference>
<dbReference type="FunFam" id="2.60.120.470:FF:000002">
    <property type="entry name" value="PITH domain-containing protein 1"/>
    <property type="match status" value="1"/>
</dbReference>
<protein>
    <recommendedName>
        <fullName evidence="2">PITH domain-containing protein</fullName>
    </recommendedName>
</protein>
<dbReference type="PANTHER" id="PTHR12175">
    <property type="entry name" value="AD039 HT014 THIOREDOXIN FAMILY TRP26"/>
    <property type="match status" value="1"/>
</dbReference>
<dbReference type="GO" id="GO:0045654">
    <property type="term" value="P:positive regulation of megakaryocyte differentiation"/>
    <property type="evidence" value="ECO:0007669"/>
    <property type="project" value="UniProtKB-ARBA"/>
</dbReference>
<dbReference type="GO" id="GO:0080090">
    <property type="term" value="P:regulation of primary metabolic process"/>
    <property type="evidence" value="ECO:0007669"/>
    <property type="project" value="UniProtKB-ARBA"/>
</dbReference>
<dbReference type="EMBL" id="CAJPVJ010000357">
    <property type="protein sequence ID" value="CAG2162184.1"/>
    <property type="molecule type" value="Genomic_DNA"/>
</dbReference>
<evidence type="ECO:0000313" key="4">
    <source>
        <dbReference type="Proteomes" id="UP000728032"/>
    </source>
</evidence>
<dbReference type="GO" id="GO:0060255">
    <property type="term" value="P:regulation of macromolecule metabolic process"/>
    <property type="evidence" value="ECO:0007669"/>
    <property type="project" value="UniProtKB-ARBA"/>
</dbReference>
<evidence type="ECO:0000313" key="3">
    <source>
        <dbReference type="EMBL" id="CAD7639109.1"/>
    </source>
</evidence>
<dbReference type="PROSITE" id="PS51532">
    <property type="entry name" value="PITH"/>
    <property type="match status" value="1"/>
</dbReference>
<dbReference type="GO" id="GO:0005737">
    <property type="term" value="C:cytoplasm"/>
    <property type="evidence" value="ECO:0007669"/>
    <property type="project" value="UniProtKB-ARBA"/>
</dbReference>
<dbReference type="Proteomes" id="UP000728032">
    <property type="component" value="Unassembled WGS sequence"/>
</dbReference>
<gene>
    <name evidence="3" type="ORF">ONB1V03_LOCUS1783</name>
</gene>
<accession>A0A7R9QB12</accession>
<reference evidence="3" key="1">
    <citation type="submission" date="2020-11" db="EMBL/GenBank/DDBJ databases">
        <authorList>
            <person name="Tran Van P."/>
        </authorList>
    </citation>
    <scope>NUCLEOTIDE SEQUENCE</scope>
</reference>